<dbReference type="EMBL" id="JBHUMQ010000039">
    <property type="protein sequence ID" value="MFD2695145.1"/>
    <property type="molecule type" value="Genomic_DNA"/>
</dbReference>
<dbReference type="Proteomes" id="UP001597399">
    <property type="component" value="Unassembled WGS sequence"/>
</dbReference>
<comment type="caution">
    <text evidence="1">The sequence shown here is derived from an EMBL/GenBank/DDBJ whole genome shotgun (WGS) entry which is preliminary data.</text>
</comment>
<proteinExistence type="predicted"/>
<evidence type="ECO:0000313" key="1">
    <source>
        <dbReference type="EMBL" id="MFD2695145.1"/>
    </source>
</evidence>
<evidence type="ECO:0008006" key="3">
    <source>
        <dbReference type="Google" id="ProtNLM"/>
    </source>
</evidence>
<accession>A0ABW5S6S0</accession>
<gene>
    <name evidence="1" type="ORF">ACFSUE_16180</name>
</gene>
<keyword evidence="2" id="KW-1185">Reference proteome</keyword>
<organism evidence="1 2">
    <name type="scientific">Sporolactobacillus shoreicorticis</name>
    <dbReference type="NCBI Taxonomy" id="1923877"/>
    <lineage>
        <taxon>Bacteria</taxon>
        <taxon>Bacillati</taxon>
        <taxon>Bacillota</taxon>
        <taxon>Bacilli</taxon>
        <taxon>Bacillales</taxon>
        <taxon>Sporolactobacillaceae</taxon>
        <taxon>Sporolactobacillus</taxon>
    </lineage>
</organism>
<dbReference type="RefSeq" id="WP_309247022.1">
    <property type="nucleotide sequence ID" value="NZ_JAMXWM010000007.1"/>
</dbReference>
<protein>
    <recommendedName>
        <fullName evidence="3">Integrase</fullName>
    </recommendedName>
</protein>
<evidence type="ECO:0000313" key="2">
    <source>
        <dbReference type="Proteomes" id="UP001597399"/>
    </source>
</evidence>
<name>A0ABW5S6S0_9BACL</name>
<reference evidence="2" key="1">
    <citation type="journal article" date="2019" name="Int. J. Syst. Evol. Microbiol.">
        <title>The Global Catalogue of Microorganisms (GCM) 10K type strain sequencing project: providing services to taxonomists for standard genome sequencing and annotation.</title>
        <authorList>
            <consortium name="The Broad Institute Genomics Platform"/>
            <consortium name="The Broad Institute Genome Sequencing Center for Infectious Disease"/>
            <person name="Wu L."/>
            <person name="Ma J."/>
        </authorList>
    </citation>
    <scope>NUCLEOTIDE SEQUENCE [LARGE SCALE GENOMIC DNA]</scope>
    <source>
        <strain evidence="2">TISTR 2466</strain>
    </source>
</reference>
<sequence>MMKDLQMRLGHSSMQITEDIFSHNIDVIQQDSINKFEKYTEKFL</sequence>